<dbReference type="KEGG" id="caua:113078460"/>
<dbReference type="SUPFAM" id="SSF48239">
    <property type="entry name" value="Terpenoid cyclases/Protein prenyltransferases"/>
    <property type="match status" value="1"/>
</dbReference>
<name>A0A6P6NE18_CARAU</name>
<protein>
    <submittedName>
        <fullName evidence="4">Alpha-2-macroglobulin-like</fullName>
    </submittedName>
</protein>
<sequence>MTGYIVASLLELGVLATNQVITNARSCLRLVVRNLGNTYTTALLAYTFSLAGETSTRAQLLTALNNVAISEGNKLHWSQTSSGDTLAVEISSYVLLAVLSVQPLTTTDLSYANRIVNWLVAQQNPYGGFSSTQDTVVALHALSLFAAKVFSLEGSSTVTLQSSMAGEVVNFICLTSTSMLVPVIVTFSRTLGVEVKVARDCRVRGADLMLNITVT</sequence>
<dbReference type="GeneID" id="113078460"/>
<feature type="domain" description="Alpha-macroglobulin-like TED" evidence="2">
    <location>
        <begin position="1"/>
        <end position="143"/>
    </location>
</feature>
<dbReference type="Pfam" id="PF07678">
    <property type="entry name" value="TED_complement"/>
    <property type="match status" value="1"/>
</dbReference>
<proteinExistence type="predicted"/>
<dbReference type="PANTHER" id="PTHR11412:SF150">
    <property type="entry name" value="ALPHA-2-MACROGLOBULIN-RELATED"/>
    <property type="match status" value="1"/>
</dbReference>
<evidence type="ECO:0000259" key="2">
    <source>
        <dbReference type="Pfam" id="PF07678"/>
    </source>
</evidence>
<dbReference type="PANTHER" id="PTHR11412">
    <property type="entry name" value="MACROGLOBULIN / COMPLEMENT"/>
    <property type="match status" value="1"/>
</dbReference>
<dbReference type="RefSeq" id="XP_026106559.1">
    <property type="nucleotide sequence ID" value="XM_026250774.1"/>
</dbReference>
<evidence type="ECO:0000256" key="1">
    <source>
        <dbReference type="SAM" id="SignalP"/>
    </source>
</evidence>
<feature type="signal peptide" evidence="1">
    <location>
        <begin position="1"/>
        <end position="16"/>
    </location>
</feature>
<reference evidence="4" key="1">
    <citation type="submission" date="2025-08" db="UniProtKB">
        <authorList>
            <consortium name="RefSeq"/>
        </authorList>
    </citation>
    <scope>IDENTIFICATION</scope>
    <source>
        <strain evidence="4">Wakin</strain>
        <tissue evidence="4">Muscle</tissue>
    </source>
</reference>
<accession>A0A6P6NE18</accession>
<dbReference type="InterPro" id="IPR008930">
    <property type="entry name" value="Terpenoid_cyclase/PrenylTrfase"/>
</dbReference>
<dbReference type="InterPro" id="IPR011626">
    <property type="entry name" value="Alpha-macroglobulin_TED"/>
</dbReference>
<dbReference type="Gene3D" id="1.50.10.20">
    <property type="match status" value="1"/>
</dbReference>
<dbReference type="Gene3D" id="2.60.120.1540">
    <property type="match status" value="1"/>
</dbReference>
<evidence type="ECO:0000313" key="3">
    <source>
        <dbReference type="Proteomes" id="UP000515129"/>
    </source>
</evidence>
<dbReference type="AlphaFoldDB" id="A0A6P6NE18"/>
<dbReference type="Proteomes" id="UP000515129">
    <property type="component" value="Unplaced"/>
</dbReference>
<dbReference type="OrthoDB" id="9998011at2759"/>
<evidence type="ECO:0000313" key="4">
    <source>
        <dbReference type="RefSeq" id="XP_026106559.1"/>
    </source>
</evidence>
<keyword evidence="1" id="KW-0732">Signal</keyword>
<dbReference type="GO" id="GO:0005615">
    <property type="term" value="C:extracellular space"/>
    <property type="evidence" value="ECO:0007669"/>
    <property type="project" value="InterPro"/>
</dbReference>
<gene>
    <name evidence="4" type="primary">LOC113078460</name>
</gene>
<organism evidence="3 4">
    <name type="scientific">Carassius auratus</name>
    <name type="common">Goldfish</name>
    <dbReference type="NCBI Taxonomy" id="7957"/>
    <lineage>
        <taxon>Eukaryota</taxon>
        <taxon>Metazoa</taxon>
        <taxon>Chordata</taxon>
        <taxon>Craniata</taxon>
        <taxon>Vertebrata</taxon>
        <taxon>Euteleostomi</taxon>
        <taxon>Actinopterygii</taxon>
        <taxon>Neopterygii</taxon>
        <taxon>Teleostei</taxon>
        <taxon>Ostariophysi</taxon>
        <taxon>Cypriniformes</taxon>
        <taxon>Cyprinidae</taxon>
        <taxon>Cyprininae</taxon>
        <taxon>Carassius</taxon>
    </lineage>
</organism>
<keyword evidence="3" id="KW-1185">Reference proteome</keyword>
<feature type="chain" id="PRO_5028418376" evidence="1">
    <location>
        <begin position="17"/>
        <end position="215"/>
    </location>
</feature>
<dbReference type="InterPro" id="IPR050473">
    <property type="entry name" value="A2M/Complement_sys"/>
</dbReference>